<evidence type="ECO:0000256" key="7">
    <source>
        <dbReference type="ARBA" id="ARBA00022723"/>
    </source>
</evidence>
<comment type="caution">
    <text evidence="13">The sequence shown here is derived from an EMBL/GenBank/DDBJ whole genome shotgun (WGS) entry which is preliminary data.</text>
</comment>
<feature type="binding site" evidence="11">
    <location>
        <position position="47"/>
    </location>
    <ligand>
        <name>Mg(2+)</name>
        <dbReference type="ChEBI" id="CHEBI:18420"/>
        <label>1</label>
    </ligand>
</feature>
<dbReference type="RefSeq" id="WP_200391427.1">
    <property type="nucleotide sequence ID" value="NZ_JAENIO010000016.1"/>
</dbReference>
<evidence type="ECO:0000256" key="10">
    <source>
        <dbReference type="ARBA" id="ARBA00022842"/>
    </source>
</evidence>
<proteinExistence type="inferred from homology"/>
<feature type="binding site" evidence="11">
    <location>
        <position position="69"/>
    </location>
    <ligand>
        <name>Mg(2+)</name>
        <dbReference type="ChEBI" id="CHEBI:18420"/>
        <label>1</label>
    </ligand>
</feature>
<dbReference type="InterPro" id="IPR002156">
    <property type="entry name" value="RNaseH_domain"/>
</dbReference>
<dbReference type="HAMAP" id="MF_00042">
    <property type="entry name" value="RNase_H"/>
    <property type="match status" value="1"/>
</dbReference>
<evidence type="ECO:0000313" key="13">
    <source>
        <dbReference type="EMBL" id="MBK1833991.1"/>
    </source>
</evidence>
<dbReference type="CDD" id="cd09278">
    <property type="entry name" value="RNase_HI_prokaryote_like"/>
    <property type="match status" value="1"/>
</dbReference>
<comment type="catalytic activity">
    <reaction evidence="1 11">
        <text>Endonucleolytic cleavage to 5'-phosphomonoester.</text>
        <dbReference type="EC" id="3.1.26.4"/>
    </reaction>
</comment>
<evidence type="ECO:0000256" key="1">
    <source>
        <dbReference type="ARBA" id="ARBA00000077"/>
    </source>
</evidence>
<dbReference type="FunFam" id="3.30.420.10:FF:000089">
    <property type="entry name" value="Ribonuclease H"/>
    <property type="match status" value="1"/>
</dbReference>
<feature type="binding site" evidence="11">
    <location>
        <position position="9"/>
    </location>
    <ligand>
        <name>Mg(2+)</name>
        <dbReference type="ChEBI" id="CHEBI:18420"/>
        <label>1</label>
    </ligand>
</feature>
<dbReference type="Pfam" id="PF00075">
    <property type="entry name" value="RNase_H"/>
    <property type="match status" value="1"/>
</dbReference>
<keyword evidence="8 11" id="KW-0255">Endonuclease</keyword>
<comment type="cofactor">
    <cofactor evidence="11">
        <name>Mg(2+)</name>
        <dbReference type="ChEBI" id="CHEBI:18420"/>
    </cofactor>
    <text evidence="11">Binds 1 Mg(2+) ion per subunit. May bind a second metal ion at a regulatory site, or after substrate binding.</text>
</comment>
<dbReference type="InterPro" id="IPR022892">
    <property type="entry name" value="RNaseHI"/>
</dbReference>
<comment type="subunit">
    <text evidence="4 11">Monomer.</text>
</comment>
<evidence type="ECO:0000256" key="4">
    <source>
        <dbReference type="ARBA" id="ARBA00011245"/>
    </source>
</evidence>
<dbReference type="EMBL" id="JAENIO010000016">
    <property type="protein sequence ID" value="MBK1833991.1"/>
    <property type="molecule type" value="Genomic_DNA"/>
</dbReference>
<accession>A0A934RT23</accession>
<comment type="function">
    <text evidence="2 11">Endonuclease that specifically degrades the RNA of RNA-DNA hybrids.</text>
</comment>
<dbReference type="Gene3D" id="3.30.420.10">
    <property type="entry name" value="Ribonuclease H-like superfamily/Ribonuclease H"/>
    <property type="match status" value="1"/>
</dbReference>
<dbReference type="GO" id="GO:0003676">
    <property type="term" value="F:nucleic acid binding"/>
    <property type="evidence" value="ECO:0007669"/>
    <property type="project" value="InterPro"/>
</dbReference>
<dbReference type="PANTHER" id="PTHR10642:SF26">
    <property type="entry name" value="RIBONUCLEASE H1"/>
    <property type="match status" value="1"/>
</dbReference>
<dbReference type="InterPro" id="IPR036397">
    <property type="entry name" value="RNaseH_sf"/>
</dbReference>
<feature type="binding site" evidence="11">
    <location>
        <position position="9"/>
    </location>
    <ligand>
        <name>Mg(2+)</name>
        <dbReference type="ChEBI" id="CHEBI:18420"/>
        <label>2</label>
    </ligand>
</feature>
<dbReference type="PANTHER" id="PTHR10642">
    <property type="entry name" value="RIBONUCLEASE H1"/>
    <property type="match status" value="1"/>
</dbReference>
<dbReference type="AlphaFoldDB" id="A0A934RT23"/>
<comment type="subcellular location">
    <subcellularLocation>
        <location evidence="11">Cytoplasm</location>
    </subcellularLocation>
</comment>
<comment type="similarity">
    <text evidence="3 11">Belongs to the RNase H family.</text>
</comment>
<dbReference type="NCBIfam" id="NF001236">
    <property type="entry name" value="PRK00203.1"/>
    <property type="match status" value="1"/>
</dbReference>
<sequence>MSKVAIYTDGACRGNPGRGGYGTILTSGSFRKELSQGYRLTTNNRMEIRAAMAGLAALTRPCEVEIYSDSKYLVDANNKKWIEGWKKRGWKRGKGEKLANVDLWQELDRLRSKHQVIWHWVKGHAGHAENERCDELATTAADGGELIEDFGFEG</sequence>
<evidence type="ECO:0000256" key="5">
    <source>
        <dbReference type="ARBA" id="ARBA00012180"/>
    </source>
</evidence>
<evidence type="ECO:0000256" key="9">
    <source>
        <dbReference type="ARBA" id="ARBA00022801"/>
    </source>
</evidence>
<evidence type="ECO:0000256" key="8">
    <source>
        <dbReference type="ARBA" id="ARBA00022759"/>
    </source>
</evidence>
<name>A0A934RT23_9BACT</name>
<reference evidence="13" key="1">
    <citation type="submission" date="2021-01" db="EMBL/GenBank/DDBJ databases">
        <title>Modified the classification status of verrucomicrobia.</title>
        <authorList>
            <person name="Feng X."/>
        </authorList>
    </citation>
    <scope>NUCLEOTIDE SEQUENCE</scope>
    <source>
        <strain evidence="13">KCTC 12986</strain>
    </source>
</reference>
<keyword evidence="7 11" id="KW-0479">Metal-binding</keyword>
<keyword evidence="6 11" id="KW-0540">Nuclease</keyword>
<keyword evidence="11" id="KW-0963">Cytoplasm</keyword>
<evidence type="ECO:0000256" key="2">
    <source>
        <dbReference type="ARBA" id="ARBA00004065"/>
    </source>
</evidence>
<organism evidence="13 14">
    <name type="scientific">Roseibacillus ishigakijimensis</name>
    <dbReference type="NCBI Taxonomy" id="454146"/>
    <lineage>
        <taxon>Bacteria</taxon>
        <taxon>Pseudomonadati</taxon>
        <taxon>Verrucomicrobiota</taxon>
        <taxon>Verrucomicrobiia</taxon>
        <taxon>Verrucomicrobiales</taxon>
        <taxon>Verrucomicrobiaceae</taxon>
        <taxon>Roseibacillus</taxon>
    </lineage>
</organism>
<evidence type="ECO:0000259" key="12">
    <source>
        <dbReference type="PROSITE" id="PS50879"/>
    </source>
</evidence>
<gene>
    <name evidence="11 13" type="primary">rnhA</name>
    <name evidence="13" type="ORF">JIN78_07960</name>
</gene>
<dbReference type="GO" id="GO:0005737">
    <property type="term" value="C:cytoplasm"/>
    <property type="evidence" value="ECO:0007669"/>
    <property type="project" value="UniProtKB-SubCell"/>
</dbReference>
<dbReference type="InterPro" id="IPR050092">
    <property type="entry name" value="RNase_H"/>
</dbReference>
<evidence type="ECO:0000256" key="11">
    <source>
        <dbReference type="HAMAP-Rule" id="MF_00042"/>
    </source>
</evidence>
<keyword evidence="10 11" id="KW-0460">Magnesium</keyword>
<dbReference type="InterPro" id="IPR012337">
    <property type="entry name" value="RNaseH-like_sf"/>
</dbReference>
<dbReference type="PROSITE" id="PS50879">
    <property type="entry name" value="RNASE_H_1"/>
    <property type="match status" value="1"/>
</dbReference>
<protein>
    <recommendedName>
        <fullName evidence="5 11">Ribonuclease H</fullName>
        <shortName evidence="11">RNase H</shortName>
        <ecNumber evidence="5 11">3.1.26.4</ecNumber>
    </recommendedName>
</protein>
<dbReference type="EC" id="3.1.26.4" evidence="5 11"/>
<keyword evidence="14" id="KW-1185">Reference proteome</keyword>
<feature type="binding site" evidence="11">
    <location>
        <position position="134"/>
    </location>
    <ligand>
        <name>Mg(2+)</name>
        <dbReference type="ChEBI" id="CHEBI:18420"/>
        <label>2</label>
    </ligand>
</feature>
<dbReference type="SUPFAM" id="SSF53098">
    <property type="entry name" value="Ribonuclease H-like"/>
    <property type="match status" value="1"/>
</dbReference>
<evidence type="ECO:0000256" key="6">
    <source>
        <dbReference type="ARBA" id="ARBA00022722"/>
    </source>
</evidence>
<dbReference type="Proteomes" id="UP000604083">
    <property type="component" value="Unassembled WGS sequence"/>
</dbReference>
<evidence type="ECO:0000256" key="3">
    <source>
        <dbReference type="ARBA" id="ARBA00005300"/>
    </source>
</evidence>
<dbReference type="GO" id="GO:0043137">
    <property type="term" value="P:DNA replication, removal of RNA primer"/>
    <property type="evidence" value="ECO:0007669"/>
    <property type="project" value="TreeGrafter"/>
</dbReference>
<dbReference type="GO" id="GO:0000287">
    <property type="term" value="F:magnesium ion binding"/>
    <property type="evidence" value="ECO:0007669"/>
    <property type="project" value="UniProtKB-UniRule"/>
</dbReference>
<dbReference type="GO" id="GO:0004523">
    <property type="term" value="F:RNA-DNA hybrid ribonuclease activity"/>
    <property type="evidence" value="ECO:0007669"/>
    <property type="project" value="UniProtKB-UniRule"/>
</dbReference>
<feature type="domain" description="RNase H type-1" evidence="12">
    <location>
        <begin position="1"/>
        <end position="142"/>
    </location>
</feature>
<evidence type="ECO:0000313" key="14">
    <source>
        <dbReference type="Proteomes" id="UP000604083"/>
    </source>
</evidence>
<keyword evidence="9 11" id="KW-0378">Hydrolase</keyword>